<evidence type="ECO:0000256" key="3">
    <source>
        <dbReference type="ARBA" id="ARBA00022519"/>
    </source>
</evidence>
<feature type="transmembrane region" description="Helical" evidence="7">
    <location>
        <begin position="359"/>
        <end position="383"/>
    </location>
</feature>
<dbReference type="AlphaFoldDB" id="A0AAW5QWV6"/>
<feature type="transmembrane region" description="Helical" evidence="7">
    <location>
        <begin position="316"/>
        <end position="347"/>
    </location>
</feature>
<evidence type="ECO:0000256" key="5">
    <source>
        <dbReference type="ARBA" id="ARBA00022989"/>
    </source>
</evidence>
<gene>
    <name evidence="9" type="ORF">MUB46_05865</name>
</gene>
<dbReference type="GO" id="GO:0005886">
    <property type="term" value="C:plasma membrane"/>
    <property type="evidence" value="ECO:0007669"/>
    <property type="project" value="UniProtKB-SubCell"/>
</dbReference>
<keyword evidence="6 7" id="KW-0472">Membrane</keyword>
<comment type="subunit">
    <text evidence="7">The complex comprises the extracytoplasmic solute receptor protein and the two transmembrane proteins.</text>
</comment>
<name>A0AAW5QWV6_9HYPH</name>
<feature type="transmembrane region" description="Helical" evidence="7">
    <location>
        <begin position="136"/>
        <end position="153"/>
    </location>
</feature>
<dbReference type="PANTHER" id="PTHR33362">
    <property type="entry name" value="SIALIC ACID TRAP TRANSPORTER PERMEASE PROTEIN SIAT-RELATED"/>
    <property type="match status" value="1"/>
</dbReference>
<feature type="transmembrane region" description="Helical" evidence="7">
    <location>
        <begin position="243"/>
        <end position="259"/>
    </location>
</feature>
<feature type="transmembrane region" description="Helical" evidence="7">
    <location>
        <begin position="271"/>
        <end position="296"/>
    </location>
</feature>
<keyword evidence="5 7" id="KW-1133">Transmembrane helix</keyword>
<dbReference type="InterPro" id="IPR010656">
    <property type="entry name" value="DctM"/>
</dbReference>
<comment type="subcellular location">
    <subcellularLocation>
        <location evidence="1 7">Cell inner membrane</location>
        <topology evidence="1 7">Multi-pass membrane protein</topology>
    </subcellularLocation>
</comment>
<comment type="similarity">
    <text evidence="7">Belongs to the TRAP transporter large permease family.</text>
</comment>
<feature type="transmembrane region" description="Helical" evidence="7">
    <location>
        <begin position="209"/>
        <end position="237"/>
    </location>
</feature>
<feature type="transmembrane region" description="Helical" evidence="7">
    <location>
        <begin position="403"/>
        <end position="424"/>
    </location>
</feature>
<reference evidence="9 10" key="1">
    <citation type="submission" date="2022-04" db="EMBL/GenBank/DDBJ databases">
        <authorList>
            <person name="Ye Y.-Q."/>
            <person name="Du Z.-J."/>
        </authorList>
    </citation>
    <scope>NUCLEOTIDE SEQUENCE [LARGE SCALE GENOMIC DNA]</scope>
    <source>
        <strain evidence="9 10">A6E488</strain>
    </source>
</reference>
<protein>
    <recommendedName>
        <fullName evidence="7">TRAP transporter large permease protein</fullName>
    </recommendedName>
</protein>
<evidence type="ECO:0000313" key="10">
    <source>
        <dbReference type="Proteomes" id="UP001320898"/>
    </source>
</evidence>
<sequence length="430" mass="45931">MVLDYQLVLLVGASLVVILLGLPVAFSMLACSIVYLWMNDFPLSVTVQQLGYSLDKFTFLAVPLFMLAGLLMNAGKVTDRIFDFANALVGRVPGGLGHVNVVASLIFSGMSGSVLADVAGLGAMEVKAMRDKGYDTNYSVGITLASSAIGPMFPPSVSMVLFGVVANVSITGMFLGGVLPGILIALCLMVYIFAVAIRRNYYTSRWAGWPVLTLTFLGAVPALLTPVIVVGGMILGIFSPTEAATVAALYALFLSGLFYRELSFAALSTVLLETALSTAKLMFIIASALLFGWVLTIGELPQFLANTLQHLFPQQWAFVLAIIVVFLVLGAVMENAILLLVLAPMLLPIARDGYGMDPIHIGVVMVFANMIGQYTPPLGLSLFVMRDVTGLSLAQISRAVAPFLVPLVAALVLMAYIPQIVVWLPHRLGY</sequence>
<organism evidence="9 10">
    <name type="scientific">Microbaculum marinisediminis</name>
    <dbReference type="NCBI Taxonomy" id="2931392"/>
    <lineage>
        <taxon>Bacteria</taxon>
        <taxon>Pseudomonadati</taxon>
        <taxon>Pseudomonadota</taxon>
        <taxon>Alphaproteobacteria</taxon>
        <taxon>Hyphomicrobiales</taxon>
        <taxon>Tepidamorphaceae</taxon>
        <taxon>Microbaculum</taxon>
    </lineage>
</organism>
<keyword evidence="10" id="KW-1185">Reference proteome</keyword>
<evidence type="ECO:0000256" key="1">
    <source>
        <dbReference type="ARBA" id="ARBA00004429"/>
    </source>
</evidence>
<dbReference type="Pfam" id="PF06808">
    <property type="entry name" value="DctM"/>
    <property type="match status" value="1"/>
</dbReference>
<evidence type="ECO:0000256" key="2">
    <source>
        <dbReference type="ARBA" id="ARBA00022475"/>
    </source>
</evidence>
<dbReference type="GO" id="GO:0022857">
    <property type="term" value="F:transmembrane transporter activity"/>
    <property type="evidence" value="ECO:0007669"/>
    <property type="project" value="UniProtKB-UniRule"/>
</dbReference>
<proteinExistence type="inferred from homology"/>
<accession>A0AAW5QWV6</accession>
<dbReference type="Proteomes" id="UP001320898">
    <property type="component" value="Unassembled WGS sequence"/>
</dbReference>
<dbReference type="NCBIfam" id="TIGR00786">
    <property type="entry name" value="dctM"/>
    <property type="match status" value="1"/>
</dbReference>
<feature type="transmembrane region" description="Helical" evidence="7">
    <location>
        <begin position="173"/>
        <end position="197"/>
    </location>
</feature>
<evidence type="ECO:0000259" key="8">
    <source>
        <dbReference type="Pfam" id="PF06808"/>
    </source>
</evidence>
<dbReference type="EMBL" id="JALIDZ010000002">
    <property type="protein sequence ID" value="MCT8971384.1"/>
    <property type="molecule type" value="Genomic_DNA"/>
</dbReference>
<evidence type="ECO:0000256" key="6">
    <source>
        <dbReference type="ARBA" id="ARBA00023136"/>
    </source>
</evidence>
<keyword evidence="4 7" id="KW-0812">Transmembrane</keyword>
<comment type="function">
    <text evidence="7">Part of the tripartite ATP-independent periplasmic (TRAP) transport system.</text>
</comment>
<comment type="caution">
    <text evidence="9">The sequence shown here is derived from an EMBL/GenBank/DDBJ whole genome shotgun (WGS) entry which is preliminary data.</text>
</comment>
<evidence type="ECO:0000313" key="9">
    <source>
        <dbReference type="EMBL" id="MCT8971384.1"/>
    </source>
</evidence>
<dbReference type="InterPro" id="IPR004681">
    <property type="entry name" value="TRAP_DctM"/>
</dbReference>
<feature type="transmembrane region" description="Helical" evidence="7">
    <location>
        <begin position="7"/>
        <end position="37"/>
    </location>
</feature>
<dbReference type="RefSeq" id="WP_261614944.1">
    <property type="nucleotide sequence ID" value="NZ_JALIDZ010000002.1"/>
</dbReference>
<dbReference type="PANTHER" id="PTHR33362:SF3">
    <property type="entry name" value="SIALIC ACID TRAP TRANSPORTER PERMEASE PROTEIN SIAT"/>
    <property type="match status" value="1"/>
</dbReference>
<comment type="caution">
    <text evidence="7">Lacks conserved residue(s) required for the propagation of feature annotation.</text>
</comment>
<evidence type="ECO:0000256" key="7">
    <source>
        <dbReference type="RuleBase" id="RU369079"/>
    </source>
</evidence>
<keyword evidence="3 7" id="KW-0997">Cell inner membrane</keyword>
<dbReference type="PIRSF" id="PIRSF006066">
    <property type="entry name" value="HI0050"/>
    <property type="match status" value="1"/>
</dbReference>
<keyword evidence="2" id="KW-1003">Cell membrane</keyword>
<evidence type="ECO:0000256" key="4">
    <source>
        <dbReference type="ARBA" id="ARBA00022692"/>
    </source>
</evidence>
<keyword evidence="7" id="KW-0813">Transport</keyword>
<feature type="domain" description="TRAP C4-dicarboxylate transport system permease DctM subunit" evidence="8">
    <location>
        <begin position="13"/>
        <end position="420"/>
    </location>
</feature>
<feature type="transmembrane region" description="Helical" evidence="7">
    <location>
        <begin position="57"/>
        <end position="74"/>
    </location>
</feature>